<dbReference type="SMART" id="SM00448">
    <property type="entry name" value="REC"/>
    <property type="match status" value="1"/>
</dbReference>
<organism evidence="3 4">
    <name type="scientific">Candidatus Magnetoglobus multicellularis str. Araruama</name>
    <dbReference type="NCBI Taxonomy" id="890399"/>
    <lineage>
        <taxon>Bacteria</taxon>
        <taxon>Pseudomonadati</taxon>
        <taxon>Thermodesulfobacteriota</taxon>
        <taxon>Desulfobacteria</taxon>
        <taxon>Desulfobacterales</taxon>
        <taxon>Desulfobacteraceae</taxon>
        <taxon>Candidatus Magnetoglobus</taxon>
    </lineage>
</organism>
<sequence length="128" mass="14513">MNNILIIEDESVTRTMYTGFIQKIAPKFQIYEAGNVLEGICLCFHKHPRLILLDMIMPAYSGKLLIDIIEEGIKNRIISFQPKIIVISAIETVEELTALTGRFSVTSVMPKPLPFDTLTEILKLHLKL</sequence>
<reference evidence="4" key="1">
    <citation type="submission" date="2012-11" db="EMBL/GenBank/DDBJ databases">
        <authorList>
            <person name="Lucero-Rivera Y.E."/>
            <person name="Tovar-Ramirez D."/>
        </authorList>
    </citation>
    <scope>NUCLEOTIDE SEQUENCE [LARGE SCALE GENOMIC DNA]</scope>
    <source>
        <strain evidence="4">Araruama</strain>
    </source>
</reference>
<protein>
    <submittedName>
        <fullName evidence="3">Cell division response regulator DivK</fullName>
    </submittedName>
</protein>
<gene>
    <name evidence="3" type="ORF">OMM_08144</name>
</gene>
<dbReference type="InterPro" id="IPR011006">
    <property type="entry name" value="CheY-like_superfamily"/>
</dbReference>
<dbReference type="Proteomes" id="UP000189670">
    <property type="component" value="Unassembled WGS sequence"/>
</dbReference>
<dbReference type="GO" id="GO:0051301">
    <property type="term" value="P:cell division"/>
    <property type="evidence" value="ECO:0007669"/>
    <property type="project" value="UniProtKB-KW"/>
</dbReference>
<evidence type="ECO:0000259" key="2">
    <source>
        <dbReference type="PROSITE" id="PS50110"/>
    </source>
</evidence>
<dbReference type="Pfam" id="PF00072">
    <property type="entry name" value="Response_reg"/>
    <property type="match status" value="1"/>
</dbReference>
<proteinExistence type="predicted"/>
<feature type="domain" description="Response regulatory" evidence="2">
    <location>
        <begin position="3"/>
        <end position="126"/>
    </location>
</feature>
<evidence type="ECO:0000256" key="1">
    <source>
        <dbReference type="PROSITE-ProRule" id="PRU00169"/>
    </source>
</evidence>
<dbReference type="CDD" id="cd00156">
    <property type="entry name" value="REC"/>
    <property type="match status" value="1"/>
</dbReference>
<evidence type="ECO:0000313" key="4">
    <source>
        <dbReference type="Proteomes" id="UP000189670"/>
    </source>
</evidence>
<keyword evidence="1" id="KW-0597">Phosphoprotein</keyword>
<dbReference type="SUPFAM" id="SSF52172">
    <property type="entry name" value="CheY-like"/>
    <property type="match status" value="1"/>
</dbReference>
<dbReference type="EMBL" id="ATBP01000272">
    <property type="protein sequence ID" value="ETR71407.1"/>
    <property type="molecule type" value="Genomic_DNA"/>
</dbReference>
<keyword evidence="3" id="KW-0132">Cell division</keyword>
<comment type="caution">
    <text evidence="3">The sequence shown here is derived from an EMBL/GenBank/DDBJ whole genome shotgun (WGS) entry which is preliminary data.</text>
</comment>
<dbReference type="InterPro" id="IPR001789">
    <property type="entry name" value="Sig_transdc_resp-reg_receiver"/>
</dbReference>
<dbReference type="Gene3D" id="3.40.50.2300">
    <property type="match status" value="1"/>
</dbReference>
<dbReference type="GO" id="GO:0000160">
    <property type="term" value="P:phosphorelay signal transduction system"/>
    <property type="evidence" value="ECO:0007669"/>
    <property type="project" value="InterPro"/>
</dbReference>
<dbReference type="AlphaFoldDB" id="A0A1V1P951"/>
<name>A0A1V1P951_9BACT</name>
<evidence type="ECO:0000313" key="3">
    <source>
        <dbReference type="EMBL" id="ETR71407.1"/>
    </source>
</evidence>
<feature type="modified residue" description="4-aspartylphosphate" evidence="1">
    <location>
        <position position="54"/>
    </location>
</feature>
<accession>A0A1V1P951</accession>
<dbReference type="PROSITE" id="PS50110">
    <property type="entry name" value="RESPONSE_REGULATORY"/>
    <property type="match status" value="1"/>
</dbReference>
<keyword evidence="3" id="KW-0131">Cell cycle</keyword>